<reference evidence="4 5" key="1">
    <citation type="submission" date="2021-01" db="EMBL/GenBank/DDBJ databases">
        <title>Genomic Encyclopedia of Type Strains, Phase IV (KMG-IV): sequencing the most valuable type-strain genomes for metagenomic binning, comparative biology and taxonomic classification.</title>
        <authorList>
            <person name="Goeker M."/>
        </authorList>
    </citation>
    <scope>NUCLEOTIDE SEQUENCE [LARGE SCALE GENOMIC DNA]</scope>
    <source>
        <strain evidence="4 5">DSM 103394</strain>
    </source>
</reference>
<feature type="domain" description="Pre-toxin TG" evidence="3">
    <location>
        <begin position="1"/>
        <end position="30"/>
    </location>
</feature>
<evidence type="ECO:0000313" key="4">
    <source>
        <dbReference type="EMBL" id="MBP1082230.1"/>
    </source>
</evidence>
<proteinExistence type="predicted"/>
<comment type="caution">
    <text evidence="4">The sequence shown here is derived from an EMBL/GenBank/DDBJ whole genome shotgun (WGS) entry which is preliminary data.</text>
</comment>
<keyword evidence="2" id="KW-0964">Secreted</keyword>
<evidence type="ECO:0000259" key="3">
    <source>
        <dbReference type="Pfam" id="PF14449"/>
    </source>
</evidence>
<evidence type="ECO:0000256" key="1">
    <source>
        <dbReference type="ARBA" id="ARBA00004613"/>
    </source>
</evidence>
<dbReference type="Proteomes" id="UP000674416">
    <property type="component" value="Unassembled WGS sequence"/>
</dbReference>
<dbReference type="InterPro" id="IPR027797">
    <property type="entry name" value="PT-TG_dom"/>
</dbReference>
<accession>A0ABS4CXY9</accession>
<gene>
    <name evidence="4" type="ORF">JOC74_002723</name>
</gene>
<evidence type="ECO:0000313" key="5">
    <source>
        <dbReference type="Proteomes" id="UP000674416"/>
    </source>
</evidence>
<dbReference type="RefSeq" id="WP_148564346.1">
    <property type="nucleotide sequence ID" value="NZ_JAFDST010000002.1"/>
</dbReference>
<comment type="subcellular location">
    <subcellularLocation>
        <location evidence="1">Secreted</location>
    </subcellularLocation>
</comment>
<name>A0ABS4CXY9_9BACI</name>
<evidence type="ECO:0000256" key="2">
    <source>
        <dbReference type="ARBA" id="ARBA00022525"/>
    </source>
</evidence>
<organism evidence="4 5">
    <name type="scientific">Bacillus capparidis</name>
    <dbReference type="NCBI Taxonomy" id="1840411"/>
    <lineage>
        <taxon>Bacteria</taxon>
        <taxon>Bacillati</taxon>
        <taxon>Bacillota</taxon>
        <taxon>Bacilli</taxon>
        <taxon>Bacillales</taxon>
        <taxon>Bacillaceae</taxon>
        <taxon>Bacillus</taxon>
    </lineage>
</organism>
<dbReference type="Pfam" id="PF14449">
    <property type="entry name" value="PT-TG"/>
    <property type="match status" value="1"/>
</dbReference>
<keyword evidence="5" id="KW-1185">Reference proteome</keyword>
<protein>
    <recommendedName>
        <fullName evidence="3">Pre-toxin TG domain-containing protein</fullName>
    </recommendedName>
</protein>
<dbReference type="EMBL" id="JAFDST010000002">
    <property type="protein sequence ID" value="MBP1082230.1"/>
    <property type="molecule type" value="Genomic_DNA"/>
</dbReference>
<sequence length="41" mass="4038">MATGEKLTSAEQVAAGAMAAAGSIPVGRLIAETRSINPPKA</sequence>